<accession>A0AAP5IDW7</accession>
<dbReference type="SUPFAM" id="SSF51905">
    <property type="entry name" value="FAD/NAD(P)-binding domain"/>
    <property type="match status" value="1"/>
</dbReference>
<dbReference type="PRINTS" id="PR00420">
    <property type="entry name" value="RNGMNOXGNASE"/>
</dbReference>
<dbReference type="InterPro" id="IPR002938">
    <property type="entry name" value="FAD-bd"/>
</dbReference>
<keyword evidence="3" id="KW-0274">FAD</keyword>
<evidence type="ECO:0000256" key="1">
    <source>
        <dbReference type="ARBA" id="ARBA00001974"/>
    </source>
</evidence>
<keyword evidence="4" id="KW-0560">Oxidoreductase</keyword>
<evidence type="ECO:0000313" key="6">
    <source>
        <dbReference type="EMBL" id="MDR9898569.1"/>
    </source>
</evidence>
<keyword evidence="2" id="KW-0285">Flavoprotein</keyword>
<keyword evidence="7" id="KW-1185">Reference proteome</keyword>
<dbReference type="Proteomes" id="UP000667802">
    <property type="component" value="Unassembled WGS sequence"/>
</dbReference>
<sequence>MAKKIVIIGGGIGGAATAIALHRAGFEAIVYERKENLREAGAGIALWANATHVLKNLGVLSDVLRESDVVTNYQFNSKHGEELVNISLDHFEVPAVCIHRADLHTLLWRNLSSEQLVLGQTFEQFEQNEDKIIAHFSSGKTCEGDALIGADGLRSQVRAALFGDSQPIYRGFTTWRGLTDYIPSTYRPGYITEFIGSGGGFGFVTIGKGRMYWYAAAKRNHEQTDVGVEQKSQIQERFKDWHRSIPDLIAATDQANILKTDLYDRIPVRPWGKQNVTLLGDAAHPTLPTLGQGACMALEDALVITKCLLTHSDPAVAFQQYESQRFERTKAIVQQSLQAAQMGRFESSFAIALRETFMKLMKPAIQNSFKSLHAYRA</sequence>
<dbReference type="RefSeq" id="WP_208341961.1">
    <property type="nucleotide sequence ID" value="NZ_CAWQFN010000043.1"/>
</dbReference>
<feature type="domain" description="FAD-binding" evidence="5">
    <location>
        <begin position="4"/>
        <end position="336"/>
    </location>
</feature>
<name>A0AAP5IDW7_9CYAN</name>
<dbReference type="Pfam" id="PF01494">
    <property type="entry name" value="FAD_binding_3"/>
    <property type="match status" value="1"/>
</dbReference>
<evidence type="ECO:0000256" key="2">
    <source>
        <dbReference type="ARBA" id="ARBA00022630"/>
    </source>
</evidence>
<dbReference type="EMBL" id="JAALHA020000018">
    <property type="protein sequence ID" value="MDR9898569.1"/>
    <property type="molecule type" value="Genomic_DNA"/>
</dbReference>
<evidence type="ECO:0000256" key="3">
    <source>
        <dbReference type="ARBA" id="ARBA00022827"/>
    </source>
</evidence>
<dbReference type="GO" id="GO:0071949">
    <property type="term" value="F:FAD binding"/>
    <property type="evidence" value="ECO:0007669"/>
    <property type="project" value="InterPro"/>
</dbReference>
<evidence type="ECO:0000313" key="7">
    <source>
        <dbReference type="Proteomes" id="UP000667802"/>
    </source>
</evidence>
<evidence type="ECO:0000256" key="4">
    <source>
        <dbReference type="ARBA" id="ARBA00023002"/>
    </source>
</evidence>
<protein>
    <submittedName>
        <fullName evidence="6">FAD-dependent monooxygenase</fullName>
    </submittedName>
</protein>
<comment type="cofactor">
    <cofactor evidence="1">
        <name>FAD</name>
        <dbReference type="ChEBI" id="CHEBI:57692"/>
    </cofactor>
</comment>
<dbReference type="AlphaFoldDB" id="A0AAP5IDW7"/>
<gene>
    <name evidence="6" type="ORF">G7B40_029020</name>
</gene>
<reference evidence="7" key="1">
    <citation type="journal article" date="2021" name="Science">
        <title>Hunting the eagle killer: A cyanobacterial neurotoxin causes vacuolar myelinopathy.</title>
        <authorList>
            <person name="Breinlinger S."/>
            <person name="Phillips T.J."/>
            <person name="Haram B.N."/>
            <person name="Mares J."/>
            <person name="Martinez Yerena J.A."/>
            <person name="Hrouzek P."/>
            <person name="Sobotka R."/>
            <person name="Henderson W.M."/>
            <person name="Schmieder P."/>
            <person name="Williams S.M."/>
            <person name="Lauderdale J.D."/>
            <person name="Wilde H.D."/>
            <person name="Gerrin W."/>
            <person name="Kust A."/>
            <person name="Washington J.W."/>
            <person name="Wagner C."/>
            <person name="Geier B."/>
            <person name="Liebeke M."/>
            <person name="Enke H."/>
            <person name="Niedermeyer T.H.J."/>
            <person name="Wilde S.B."/>
        </authorList>
    </citation>
    <scope>NUCLEOTIDE SEQUENCE [LARGE SCALE GENOMIC DNA]</scope>
    <source>
        <strain evidence="7">Thurmond2011</strain>
    </source>
</reference>
<dbReference type="PANTHER" id="PTHR46496:SF1">
    <property type="entry name" value="ZEAXANTHIN EPOXIDASE, CHLOROPLASTIC"/>
    <property type="match status" value="1"/>
</dbReference>
<proteinExistence type="predicted"/>
<keyword evidence="6" id="KW-0503">Monooxygenase</keyword>
<dbReference type="Gene3D" id="3.50.50.60">
    <property type="entry name" value="FAD/NAD(P)-binding domain"/>
    <property type="match status" value="1"/>
</dbReference>
<evidence type="ECO:0000259" key="5">
    <source>
        <dbReference type="Pfam" id="PF01494"/>
    </source>
</evidence>
<dbReference type="GO" id="GO:0004497">
    <property type="term" value="F:monooxygenase activity"/>
    <property type="evidence" value="ECO:0007669"/>
    <property type="project" value="UniProtKB-KW"/>
</dbReference>
<dbReference type="PANTHER" id="PTHR46496">
    <property type="match status" value="1"/>
</dbReference>
<organism evidence="6 7">
    <name type="scientific">Aetokthonos hydrillicola Thurmond2011</name>
    <dbReference type="NCBI Taxonomy" id="2712845"/>
    <lineage>
        <taxon>Bacteria</taxon>
        <taxon>Bacillati</taxon>
        <taxon>Cyanobacteriota</taxon>
        <taxon>Cyanophyceae</taxon>
        <taxon>Nostocales</taxon>
        <taxon>Hapalosiphonaceae</taxon>
        <taxon>Aetokthonos</taxon>
    </lineage>
</organism>
<comment type="caution">
    <text evidence="6">The sequence shown here is derived from an EMBL/GenBank/DDBJ whole genome shotgun (WGS) entry which is preliminary data.</text>
</comment>
<dbReference type="InterPro" id="IPR036188">
    <property type="entry name" value="FAD/NAD-bd_sf"/>
</dbReference>